<dbReference type="WBParaSite" id="GPLIN_000207500">
    <property type="protein sequence ID" value="GPLIN_000207500"/>
    <property type="gene ID" value="GPLIN_000207500"/>
</dbReference>
<proteinExistence type="predicted"/>
<dbReference type="AlphaFoldDB" id="A0A183BN89"/>
<organism evidence="1 2">
    <name type="scientific">Globodera pallida</name>
    <name type="common">Potato cyst nematode worm</name>
    <name type="synonym">Heterodera pallida</name>
    <dbReference type="NCBI Taxonomy" id="36090"/>
    <lineage>
        <taxon>Eukaryota</taxon>
        <taxon>Metazoa</taxon>
        <taxon>Ecdysozoa</taxon>
        <taxon>Nematoda</taxon>
        <taxon>Chromadorea</taxon>
        <taxon>Rhabditida</taxon>
        <taxon>Tylenchina</taxon>
        <taxon>Tylenchomorpha</taxon>
        <taxon>Tylenchoidea</taxon>
        <taxon>Heteroderidae</taxon>
        <taxon>Heteroderinae</taxon>
        <taxon>Globodera</taxon>
    </lineage>
</organism>
<reference evidence="2" key="2">
    <citation type="submission" date="2016-06" db="UniProtKB">
        <authorList>
            <consortium name="WormBaseParasite"/>
        </authorList>
    </citation>
    <scope>IDENTIFICATION</scope>
</reference>
<keyword evidence="1" id="KW-1185">Reference proteome</keyword>
<evidence type="ECO:0000313" key="2">
    <source>
        <dbReference type="WBParaSite" id="GPLIN_000207500"/>
    </source>
</evidence>
<accession>A0A183BN89</accession>
<dbReference type="Proteomes" id="UP000050741">
    <property type="component" value="Unassembled WGS sequence"/>
</dbReference>
<name>A0A183BN89_GLOPA</name>
<reference evidence="1" key="1">
    <citation type="submission" date="2014-05" db="EMBL/GenBank/DDBJ databases">
        <title>The genome and life-stage specific transcriptomes of Globodera pallida elucidate key aspects of plant parasitism by a cyst nematode.</title>
        <authorList>
            <person name="Cotton J.A."/>
            <person name="Lilley C.J."/>
            <person name="Jones L.M."/>
            <person name="Kikuchi T."/>
            <person name="Reid A.J."/>
            <person name="Thorpe P."/>
            <person name="Tsai I.J."/>
            <person name="Beasley H."/>
            <person name="Blok V."/>
            <person name="Cock P.J.A."/>
            <person name="Van den Akker S.E."/>
            <person name="Holroyd N."/>
            <person name="Hunt M."/>
            <person name="Mantelin S."/>
            <person name="Naghra H."/>
            <person name="Pain A."/>
            <person name="Palomares-Rius J.E."/>
            <person name="Zarowiecki M."/>
            <person name="Berriman M."/>
            <person name="Jones J.T."/>
            <person name="Urwin P.E."/>
        </authorList>
    </citation>
    <scope>NUCLEOTIDE SEQUENCE [LARGE SCALE GENOMIC DNA]</scope>
    <source>
        <strain evidence="1">Lindley</strain>
    </source>
</reference>
<evidence type="ECO:0000313" key="1">
    <source>
        <dbReference type="Proteomes" id="UP000050741"/>
    </source>
</evidence>
<protein>
    <submittedName>
        <fullName evidence="2">F-box domain-containing protein</fullName>
    </submittedName>
</protein>
<sequence length="388" mass="45623">MQIANEVVHDFFAFMDPAELGKMATFSDKTDSWVDMHFVTRSFALGDMEIRFSPEHQCPWLLKAENYTRAEQQGKQIGFSPSMSRKLFPLACRAPITGDRILIRQQFTYDGEQLRQPPRYVQGFKRIIILYLDTNVVAFLRFIRVLFNNGITVKWCHNYESEQFWNGILFDVWNVLKDDIFKLDPFWFSRMWQHRPLVLQDCPKLYSIRIRNSFCDWTGLDQATESYWQALSLWLHTPRADGRTKVLEIGVEKENVSMMENFKKKFYASTTRVNYIIVIRPRLSVLSTVDTFGVAPFVELNGQTEEKLELRECHQQQVKDKKKEVKVFWLVVRAPIILKKEQEQKWKQWEDEAVSENEWKVVAVDVTNESQNSGLSTVASTSKCKRVM</sequence>